<dbReference type="InterPro" id="IPR011335">
    <property type="entry name" value="Restrct_endonuc-II-like"/>
</dbReference>
<dbReference type="InterPro" id="IPR012296">
    <property type="entry name" value="Nuclease_put_TT1808"/>
</dbReference>
<gene>
    <name evidence="2" type="ORF">F4148_02950</name>
</gene>
<organism evidence="2">
    <name type="scientific">Caldilineaceae bacterium SB0675_bin_29</name>
    <dbReference type="NCBI Taxonomy" id="2605266"/>
    <lineage>
        <taxon>Bacteria</taxon>
        <taxon>Bacillati</taxon>
        <taxon>Chloroflexota</taxon>
        <taxon>Caldilineae</taxon>
        <taxon>Caldilineales</taxon>
        <taxon>Caldilineaceae</taxon>
    </lineage>
</organism>
<dbReference type="AlphaFoldDB" id="A0A6B1FX00"/>
<proteinExistence type="predicted"/>
<dbReference type="SUPFAM" id="SSF52980">
    <property type="entry name" value="Restriction endonuclease-like"/>
    <property type="match status" value="1"/>
</dbReference>
<dbReference type="InterPro" id="IPR008538">
    <property type="entry name" value="Uma2"/>
</dbReference>
<accession>A0A6B1FX00</accession>
<keyword evidence="2" id="KW-0378">Hydrolase</keyword>
<dbReference type="Gene3D" id="3.90.1570.10">
    <property type="entry name" value="tt1808, chain A"/>
    <property type="match status" value="1"/>
</dbReference>
<dbReference type="Pfam" id="PF05685">
    <property type="entry name" value="Uma2"/>
    <property type="match status" value="1"/>
</dbReference>
<dbReference type="GO" id="GO:0004519">
    <property type="term" value="F:endonuclease activity"/>
    <property type="evidence" value="ECO:0007669"/>
    <property type="project" value="UniProtKB-KW"/>
</dbReference>
<evidence type="ECO:0000259" key="1">
    <source>
        <dbReference type="Pfam" id="PF05685"/>
    </source>
</evidence>
<dbReference type="EMBL" id="VYDA01000107">
    <property type="protein sequence ID" value="MYH60750.1"/>
    <property type="molecule type" value="Genomic_DNA"/>
</dbReference>
<name>A0A6B1FX00_9CHLR</name>
<evidence type="ECO:0000313" key="2">
    <source>
        <dbReference type="EMBL" id="MYH60750.1"/>
    </source>
</evidence>
<protein>
    <submittedName>
        <fullName evidence="2">Uma2 family endonuclease</fullName>
    </submittedName>
</protein>
<keyword evidence="2" id="KW-0255">Endonuclease</keyword>
<dbReference type="PANTHER" id="PTHR34107:SF4">
    <property type="entry name" value="SLL1222 PROTEIN"/>
    <property type="match status" value="1"/>
</dbReference>
<reference evidence="2" key="1">
    <citation type="submission" date="2019-09" db="EMBL/GenBank/DDBJ databases">
        <title>Characterisation of the sponge microbiome using genome-centric metagenomics.</title>
        <authorList>
            <person name="Engelberts J.P."/>
            <person name="Robbins S.J."/>
            <person name="De Goeij J.M."/>
            <person name="Aranda M."/>
            <person name="Bell S.C."/>
            <person name="Webster N.S."/>
        </authorList>
    </citation>
    <scope>NUCLEOTIDE SEQUENCE</scope>
    <source>
        <strain evidence="2">SB0675_bin_29</strain>
    </source>
</reference>
<dbReference type="CDD" id="cd06260">
    <property type="entry name" value="DUF820-like"/>
    <property type="match status" value="1"/>
</dbReference>
<keyword evidence="2" id="KW-0540">Nuclease</keyword>
<comment type="caution">
    <text evidence="2">The sequence shown here is derived from an EMBL/GenBank/DDBJ whole genome shotgun (WGS) entry which is preliminary data.</text>
</comment>
<sequence>MVLSTATPDKTAELTWEIARLFPAQGHWSEEEYLALDTNHLTEFSHGRTEVLPLPTFSHQRLVALLYLLLLGFIEERGLGVVMFAPLRIQLGQGKFREPDLVFMAAEHADRLGELFWQGADLVMEIVSPDDPERDKVTKRREYAQSGIPEYWIVDPTDASITVLTLQGQEYAPHGEFASGETALSVLLEGFKVDVGDVFSETSK</sequence>
<dbReference type="PANTHER" id="PTHR34107">
    <property type="entry name" value="SLL0198 PROTEIN-RELATED"/>
    <property type="match status" value="1"/>
</dbReference>
<feature type="domain" description="Putative restriction endonuclease" evidence="1">
    <location>
        <begin position="31"/>
        <end position="195"/>
    </location>
</feature>